<reference evidence="3" key="3">
    <citation type="submission" date="2018-10" db="EMBL/GenBank/DDBJ databases">
        <authorList>
            <person name="Whitman W."/>
            <person name="Huntemann M."/>
            <person name="Clum A."/>
            <person name="Pillay M."/>
            <person name="Palaniappan K."/>
            <person name="Varghese N."/>
            <person name="Mikhailova N."/>
            <person name="Stamatis D."/>
            <person name="Reddy T."/>
            <person name="Daum C."/>
            <person name="Shapiro N."/>
            <person name="Ivanova N."/>
            <person name="Kyrpides N."/>
            <person name="Woyke T."/>
        </authorList>
    </citation>
    <scope>NUCLEOTIDE SEQUENCE</scope>
    <source>
        <strain evidence="3">CGMCC 1.10124</strain>
    </source>
</reference>
<dbReference type="EMBL" id="CP034145">
    <property type="protein sequence ID" value="AZH25943.1"/>
    <property type="molecule type" value="Genomic_DNA"/>
</dbReference>
<dbReference type="KEGG" id="haer:DU502_11405"/>
<reference evidence="3 4" key="1">
    <citation type="journal article" date="2015" name="Stand. Genomic Sci.">
        <title>Genomic Encyclopedia of Bacterial and Archaeal Type Strains, Phase III: the genomes of soil and plant-associated and newly described type strains.</title>
        <authorList>
            <person name="Whitman W.B."/>
            <person name="Woyke T."/>
            <person name="Klenk H.P."/>
            <person name="Zhou Y."/>
            <person name="Lilburn T.G."/>
            <person name="Beck B.J."/>
            <person name="De Vos P."/>
            <person name="Vandamme P."/>
            <person name="Eisen J.A."/>
            <person name="Garrity G."/>
            <person name="Hugenholtz P."/>
            <person name="Kyrpides N.C."/>
        </authorList>
    </citation>
    <scope>NUCLEOTIDE SEQUENCE [LARGE SCALE GENOMIC DNA]</scope>
    <source>
        <strain evidence="3 4">CGMCC 1.10124</strain>
    </source>
</reference>
<evidence type="ECO:0000313" key="2">
    <source>
        <dbReference type="EMBL" id="AZH25943.1"/>
    </source>
</evidence>
<dbReference type="OrthoDB" id="303399at2157"/>
<evidence type="ECO:0000313" key="4">
    <source>
        <dbReference type="Proteomes" id="UP000277326"/>
    </source>
</evidence>
<proteinExistence type="predicted"/>
<evidence type="ECO:0000256" key="1">
    <source>
        <dbReference type="SAM" id="MobiDB-lite"/>
    </source>
</evidence>
<keyword evidence="5" id="KW-1185">Reference proteome</keyword>
<evidence type="ECO:0000313" key="5">
    <source>
        <dbReference type="Proteomes" id="UP000282007"/>
    </source>
</evidence>
<dbReference type="PANTHER" id="PTHR42199">
    <property type="entry name" value="UPF0212 PROTEIN MJ0068"/>
    <property type="match status" value="1"/>
</dbReference>
<name>A0A3M0CW61_9EURY</name>
<organism evidence="3 4">
    <name type="scientific">Haloplanus aerogenes</name>
    <dbReference type="NCBI Taxonomy" id="660522"/>
    <lineage>
        <taxon>Archaea</taxon>
        <taxon>Methanobacteriati</taxon>
        <taxon>Methanobacteriota</taxon>
        <taxon>Stenosarchaea group</taxon>
        <taxon>Halobacteria</taxon>
        <taxon>Halobacteriales</taxon>
        <taxon>Haloferacaceae</taxon>
        <taxon>Haloplanus</taxon>
    </lineage>
</organism>
<accession>A0A3M0CW61</accession>
<dbReference type="AlphaFoldDB" id="A0A3M0CW61"/>
<protein>
    <submittedName>
        <fullName evidence="2">DUF555 domain-containing protein</fullName>
    </submittedName>
</protein>
<dbReference type="Proteomes" id="UP000282007">
    <property type="component" value="Chromosome"/>
</dbReference>
<reference evidence="2 5" key="2">
    <citation type="submission" date="2018-07" db="EMBL/GenBank/DDBJ databases">
        <title>Genome sequences of Haloplanus aerogenes JCM 16430T.</title>
        <authorList>
            <person name="Kim Y.B."/>
            <person name="Roh S.W."/>
        </authorList>
    </citation>
    <scope>NUCLEOTIDE SEQUENCE [LARGE SCALE GENOMIC DNA]</scope>
    <source>
        <strain evidence="2 5">JCM 16430</strain>
    </source>
</reference>
<feature type="compositionally biased region" description="Basic and acidic residues" evidence="1">
    <location>
        <begin position="89"/>
        <end position="101"/>
    </location>
</feature>
<dbReference type="RefSeq" id="WP_121921876.1">
    <property type="nucleotide sequence ID" value="NZ_CP034145.1"/>
</dbReference>
<dbReference type="EMBL" id="REFS01000008">
    <property type="protein sequence ID" value="RMB11636.1"/>
    <property type="molecule type" value="Genomic_DNA"/>
</dbReference>
<gene>
    <name evidence="3" type="ORF">ATH50_3332</name>
    <name evidence="2" type="ORF">DU502_11405</name>
</gene>
<sequence length="125" mass="13305">MSRSEQYWVTLSVPWLVRGAHAVQDTINIAVSGVGTRVSEADAPHVDHCDISIQTLSCTTCGTPMEAVLVVAETALVGLTLECTVTARPTEDAEQTSRRELGTAFDGTPLVPVGTVRAEPRLDAE</sequence>
<dbReference type="PANTHER" id="PTHR42199:SF1">
    <property type="entry name" value="UPF0212 PROTEIN TK1194"/>
    <property type="match status" value="1"/>
</dbReference>
<dbReference type="Proteomes" id="UP000277326">
    <property type="component" value="Unassembled WGS sequence"/>
</dbReference>
<dbReference type="InterPro" id="IPR007564">
    <property type="entry name" value="UPF0212"/>
</dbReference>
<feature type="region of interest" description="Disordered" evidence="1">
    <location>
        <begin position="88"/>
        <end position="125"/>
    </location>
</feature>
<evidence type="ECO:0000313" key="3">
    <source>
        <dbReference type="EMBL" id="RMB11636.1"/>
    </source>
</evidence>
<dbReference type="GeneID" id="38471901"/>
<dbReference type="Pfam" id="PF04475">
    <property type="entry name" value="DUF555"/>
    <property type="match status" value="1"/>
</dbReference>